<dbReference type="Pfam" id="PF03070">
    <property type="entry name" value="TENA_THI-4"/>
    <property type="match status" value="1"/>
</dbReference>
<dbReference type="InterPro" id="IPR016084">
    <property type="entry name" value="Haem_Oase-like_multi-hlx"/>
</dbReference>
<protein>
    <submittedName>
        <fullName evidence="2">Thiamine biosynthesis multifunctional protein ThiED</fullName>
    </submittedName>
</protein>
<feature type="domain" description="Thiaminase-2/PQQC" evidence="1">
    <location>
        <begin position="104"/>
        <end position="242"/>
    </location>
</feature>
<organism evidence="2 3">
    <name type="scientific">Folsomia candida</name>
    <name type="common">Springtail</name>
    <dbReference type="NCBI Taxonomy" id="158441"/>
    <lineage>
        <taxon>Eukaryota</taxon>
        <taxon>Metazoa</taxon>
        <taxon>Ecdysozoa</taxon>
        <taxon>Arthropoda</taxon>
        <taxon>Hexapoda</taxon>
        <taxon>Collembola</taxon>
        <taxon>Entomobryomorpha</taxon>
        <taxon>Isotomoidea</taxon>
        <taxon>Isotomidae</taxon>
        <taxon>Proisotominae</taxon>
        <taxon>Folsomia</taxon>
    </lineage>
</organism>
<dbReference type="InterPro" id="IPR004305">
    <property type="entry name" value="Thiaminase-2/PQQC"/>
</dbReference>
<dbReference type="GO" id="GO:0006772">
    <property type="term" value="P:thiamine metabolic process"/>
    <property type="evidence" value="ECO:0007669"/>
    <property type="project" value="UniProtKB-ARBA"/>
</dbReference>
<accession>A0A226E9X5</accession>
<dbReference type="SUPFAM" id="SSF48613">
    <property type="entry name" value="Heme oxygenase-like"/>
    <property type="match status" value="1"/>
</dbReference>
<dbReference type="Proteomes" id="UP000198287">
    <property type="component" value="Unassembled WGS sequence"/>
</dbReference>
<dbReference type="Gene3D" id="1.20.910.10">
    <property type="entry name" value="Heme oxygenase-like"/>
    <property type="match status" value="2"/>
</dbReference>
<evidence type="ECO:0000313" key="3">
    <source>
        <dbReference type="Proteomes" id="UP000198287"/>
    </source>
</evidence>
<evidence type="ECO:0000259" key="1">
    <source>
        <dbReference type="Pfam" id="PF03070"/>
    </source>
</evidence>
<comment type="caution">
    <text evidence="2">The sequence shown here is derived from an EMBL/GenBank/DDBJ whole genome shotgun (WGS) entry which is preliminary data.</text>
</comment>
<dbReference type="AlphaFoldDB" id="A0A226E9X5"/>
<proteinExistence type="predicted"/>
<reference evidence="2 3" key="1">
    <citation type="submission" date="2015-12" db="EMBL/GenBank/DDBJ databases">
        <title>The genome of Folsomia candida.</title>
        <authorList>
            <person name="Faddeeva A."/>
            <person name="Derks M.F."/>
            <person name="Anvar Y."/>
            <person name="Smit S."/>
            <person name="Van Straalen N."/>
            <person name="Roelofs D."/>
        </authorList>
    </citation>
    <scope>NUCLEOTIDE SEQUENCE [LARGE SCALE GENOMIC DNA]</scope>
    <source>
        <strain evidence="2 3">VU population</strain>
        <tissue evidence="2">Whole body</tissue>
    </source>
</reference>
<gene>
    <name evidence="2" type="ORF">Fcan01_10709</name>
</gene>
<name>A0A226E9X5_FOLCA</name>
<dbReference type="EMBL" id="LNIX01000005">
    <property type="protein sequence ID" value="OXA54422.1"/>
    <property type="molecule type" value="Genomic_DNA"/>
</dbReference>
<keyword evidence="3" id="KW-1185">Reference proteome</keyword>
<evidence type="ECO:0000313" key="2">
    <source>
        <dbReference type="EMBL" id="OXA54422.1"/>
    </source>
</evidence>
<sequence>MGTRLAAIADLPNNPDHPYFEFISAISDGLNATLTQKFIAVVNEYYARLGNDTKTKNKMLHAYTRSVQYEFKFAETVFALEVESNPAPTFTDLVDSHIAPDAQAEVVNHALFREIGAGTLPLDRFAVLVQQDHLYINGFYGAFAYMEGKETDKELKRLLHKDSGLMYDYLERLYDKFNFQPAYFAEGYTKVYLDHIISKSHNASIAEGLAAVYPCYSLWNQMRQVSKLAKNVTGPHPYAEFFRFNDPSRSNNSLAAFKNLINIYFDRLEGDLETKFKMFQVVGDSILYEGMFANGVYKMGQPQGF</sequence>